<proteinExistence type="predicted"/>
<name>A0A5V8HX74_SALON</name>
<feature type="non-terminal residue" evidence="1">
    <location>
        <position position="1"/>
    </location>
</feature>
<protein>
    <recommendedName>
        <fullName evidence="2">RHS repeat protein</fullName>
    </recommendedName>
</protein>
<comment type="caution">
    <text evidence="1">The sequence shown here is derived from an EMBL/GenBank/DDBJ whole genome shotgun (WGS) entry which is preliminary data.</text>
</comment>
<sequence length="186" mass="21213">ETAYVFDNFDNILEKITTFPDSSNKITYIPKDGAPCTIEAIVEEGKRYNLTYDVRGRVTTDMDGLQYKYDTFGRMVGAVTPSGEDLSSYVYDPFGVQFLQRDPDGSFCYSYYFNGMLLNCVTSDGYVSYFSDGNEIFYERLQRSDEITENYFITDYKGTVVAEISGSTVTQRYEFTVYGDLIQSAE</sequence>
<dbReference type="Gene3D" id="2.180.10.10">
    <property type="entry name" value="RHS repeat-associated core"/>
    <property type="match status" value="1"/>
</dbReference>
<reference evidence="1" key="1">
    <citation type="submission" date="2018-06" db="EMBL/GenBank/DDBJ databases">
        <authorList>
            <person name="Ashton P.M."/>
            <person name="Dallman T."/>
            <person name="Nair S."/>
            <person name="De Pinna E."/>
            <person name="Peters T."/>
            <person name="Grant K."/>
        </authorList>
    </citation>
    <scope>NUCLEOTIDE SEQUENCE</scope>
    <source>
        <strain evidence="1">510165</strain>
    </source>
</reference>
<accession>A0A5V8HX74</accession>
<evidence type="ECO:0000313" key="1">
    <source>
        <dbReference type="EMBL" id="EBV2925720.1"/>
    </source>
</evidence>
<dbReference type="AlphaFoldDB" id="A0A5V8HX74"/>
<organism evidence="1">
    <name type="scientific">Salmonella oranienberg</name>
    <dbReference type="NCBI Taxonomy" id="28147"/>
    <lineage>
        <taxon>Bacteria</taxon>
        <taxon>Pseudomonadati</taxon>
        <taxon>Pseudomonadota</taxon>
        <taxon>Gammaproteobacteria</taxon>
        <taxon>Enterobacterales</taxon>
        <taxon>Enterobacteriaceae</taxon>
        <taxon>Salmonella</taxon>
    </lineage>
</organism>
<gene>
    <name evidence="1" type="ORF">DOB34_22830</name>
</gene>
<evidence type="ECO:0008006" key="2">
    <source>
        <dbReference type="Google" id="ProtNLM"/>
    </source>
</evidence>
<dbReference type="EMBL" id="AAHETU010000223">
    <property type="protein sequence ID" value="EBV2925720.1"/>
    <property type="molecule type" value="Genomic_DNA"/>
</dbReference>